<name>A0AAW1SHW9_9CHLO</name>
<dbReference type="InterPro" id="IPR033551">
    <property type="entry name" value="DRC7/lobo"/>
</dbReference>
<keyword evidence="5" id="KW-0963">Cytoplasm</keyword>
<proteinExistence type="predicted"/>
<evidence type="ECO:0000256" key="5">
    <source>
        <dbReference type="ARBA" id="ARBA00023212"/>
    </source>
</evidence>
<organism evidence="9 10">
    <name type="scientific">Elliptochloris bilobata</name>
    <dbReference type="NCBI Taxonomy" id="381761"/>
    <lineage>
        <taxon>Eukaryota</taxon>
        <taxon>Viridiplantae</taxon>
        <taxon>Chlorophyta</taxon>
        <taxon>core chlorophytes</taxon>
        <taxon>Trebouxiophyceae</taxon>
        <taxon>Trebouxiophyceae incertae sedis</taxon>
        <taxon>Elliptochloris clade</taxon>
        <taxon>Elliptochloris</taxon>
    </lineage>
</organism>
<dbReference type="PANTHER" id="PTHR35249">
    <property type="entry name" value="DYNEIN REGULATORY COMPLEX SUBUNIT 7"/>
    <property type="match status" value="1"/>
</dbReference>
<keyword evidence="5" id="KW-0206">Cytoskeleton</keyword>
<dbReference type="GO" id="GO:0030154">
    <property type="term" value="P:cell differentiation"/>
    <property type="evidence" value="ECO:0007669"/>
    <property type="project" value="UniProtKB-KW"/>
</dbReference>
<dbReference type="GO" id="GO:0007283">
    <property type="term" value="P:spermatogenesis"/>
    <property type="evidence" value="ECO:0007669"/>
    <property type="project" value="UniProtKB-KW"/>
</dbReference>
<evidence type="ECO:0000256" key="7">
    <source>
        <dbReference type="ARBA" id="ARBA00031733"/>
    </source>
</evidence>
<reference evidence="9 10" key="1">
    <citation type="journal article" date="2024" name="Nat. Commun.">
        <title>Phylogenomics reveals the evolutionary origins of lichenization in chlorophyte algae.</title>
        <authorList>
            <person name="Puginier C."/>
            <person name="Libourel C."/>
            <person name="Otte J."/>
            <person name="Skaloud P."/>
            <person name="Haon M."/>
            <person name="Grisel S."/>
            <person name="Petersen M."/>
            <person name="Berrin J.G."/>
            <person name="Delaux P.M."/>
            <person name="Dal Grande F."/>
            <person name="Keller J."/>
        </authorList>
    </citation>
    <scope>NUCLEOTIDE SEQUENCE [LARGE SCALE GENOMIC DNA]</scope>
    <source>
        <strain evidence="9 10">SAG 245.80</strain>
    </source>
</reference>
<evidence type="ECO:0000313" key="9">
    <source>
        <dbReference type="EMBL" id="KAK9845856.1"/>
    </source>
</evidence>
<accession>A0AAW1SHW9</accession>
<evidence type="ECO:0000256" key="3">
    <source>
        <dbReference type="ARBA" id="ARBA00022782"/>
    </source>
</evidence>
<comment type="caution">
    <text evidence="9">The sequence shown here is derived from an EMBL/GenBank/DDBJ whole genome shotgun (WGS) entry which is preliminary data.</text>
</comment>
<evidence type="ECO:0000256" key="2">
    <source>
        <dbReference type="ARBA" id="ARBA00021303"/>
    </source>
</evidence>
<dbReference type="Pfam" id="PF24656">
    <property type="entry name" value="CEPT76_peptidase"/>
    <property type="match status" value="1"/>
</dbReference>
<dbReference type="AlphaFoldDB" id="A0AAW1SHW9"/>
<dbReference type="PANTHER" id="PTHR35249:SF2">
    <property type="entry name" value="DYNEIN REGULATORY COMPLEX SUBUNIT 7"/>
    <property type="match status" value="1"/>
</dbReference>
<evidence type="ECO:0000256" key="1">
    <source>
        <dbReference type="ARBA" id="ARBA00004611"/>
    </source>
</evidence>
<evidence type="ECO:0000256" key="4">
    <source>
        <dbReference type="ARBA" id="ARBA00022871"/>
    </source>
</evidence>
<evidence type="ECO:0000256" key="6">
    <source>
        <dbReference type="ARBA" id="ARBA00031627"/>
    </source>
</evidence>
<dbReference type="GO" id="GO:0048870">
    <property type="term" value="P:cell motility"/>
    <property type="evidence" value="ECO:0007669"/>
    <property type="project" value="TreeGrafter"/>
</dbReference>
<keyword evidence="4" id="KW-0744">Spermatogenesis</keyword>
<protein>
    <recommendedName>
        <fullName evidence="2">Dynein regulatory complex subunit 7</fullName>
    </recommendedName>
    <alternativeName>
        <fullName evidence="6">Coiled-coil domain-containing protein 135</fullName>
    </alternativeName>
    <alternativeName>
        <fullName evidence="7">Coiled-coil domain-containing protein lobo homolog</fullName>
    </alternativeName>
</protein>
<gene>
    <name evidence="9" type="ORF">WJX81_004417</name>
</gene>
<comment type="subcellular location">
    <subcellularLocation>
        <location evidence="1">Cytoplasm</location>
        <location evidence="1">Cytoskeleton</location>
        <location evidence="1">Flagellum axoneme</location>
    </subcellularLocation>
</comment>
<feature type="domain" description="CEP76/DRC7 peptidase-like" evidence="8">
    <location>
        <begin position="87"/>
        <end position="202"/>
    </location>
</feature>
<dbReference type="GO" id="GO:0031514">
    <property type="term" value="C:motile cilium"/>
    <property type="evidence" value="ECO:0007669"/>
    <property type="project" value="TreeGrafter"/>
</dbReference>
<dbReference type="InterPro" id="IPR038765">
    <property type="entry name" value="Papain-like_cys_pep_sf"/>
</dbReference>
<evidence type="ECO:0000313" key="10">
    <source>
        <dbReference type="Proteomes" id="UP001445335"/>
    </source>
</evidence>
<dbReference type="EMBL" id="JALJOU010000002">
    <property type="protein sequence ID" value="KAK9845856.1"/>
    <property type="molecule type" value="Genomic_DNA"/>
</dbReference>
<keyword evidence="3" id="KW-0221">Differentiation</keyword>
<dbReference type="SUPFAM" id="SSF54001">
    <property type="entry name" value="Cysteine proteinases"/>
    <property type="match status" value="1"/>
</dbReference>
<dbReference type="Proteomes" id="UP001445335">
    <property type="component" value="Unassembled WGS sequence"/>
</dbReference>
<evidence type="ECO:0000259" key="8">
    <source>
        <dbReference type="Pfam" id="PF24656"/>
    </source>
</evidence>
<sequence length="210" mass="23162">MSGLTAKEEAALDYADAFERHFRDRHPHRRPLYLAPLNEAGVCSTLRPTRLGHPELFGLEGICRFVADFVTFEPLADPVQPPAHLASPASVLAWQRGDAFDLATVLVSLLLGAGFDAYVVMGYAPLAVTLNDQREVGEAVMVEPATGRQHTLAAAPYDGVEALWNAHNFWACLQMPQPHSDARARPGDLAFDLYDSAAWEALWEEAVRRR</sequence>
<keyword evidence="10" id="KW-1185">Reference proteome</keyword>
<dbReference type="InterPro" id="IPR056290">
    <property type="entry name" value="CEPT76/DRC7_peptidase-like_dom"/>
</dbReference>